<dbReference type="RefSeq" id="WP_111195715.1">
    <property type="nucleotide sequence ID" value="NZ_QKVK01000001.1"/>
</dbReference>
<dbReference type="AlphaFoldDB" id="A0A2W2BDV2"/>
<gene>
    <name evidence="2" type="ORF">DK847_00770</name>
</gene>
<organism evidence="2 3">
    <name type="scientific">Aestuariivirga litoralis</name>
    <dbReference type="NCBI Taxonomy" id="2650924"/>
    <lineage>
        <taxon>Bacteria</taxon>
        <taxon>Pseudomonadati</taxon>
        <taxon>Pseudomonadota</taxon>
        <taxon>Alphaproteobacteria</taxon>
        <taxon>Hyphomicrobiales</taxon>
        <taxon>Aestuariivirgaceae</taxon>
        <taxon>Aestuariivirga</taxon>
    </lineage>
</organism>
<accession>A0A2W2BDV2</accession>
<keyword evidence="3" id="KW-1185">Reference proteome</keyword>
<dbReference type="PROSITE" id="PS51257">
    <property type="entry name" value="PROKAR_LIPOPROTEIN"/>
    <property type="match status" value="1"/>
</dbReference>
<keyword evidence="1" id="KW-0732">Signal</keyword>
<protein>
    <recommendedName>
        <fullName evidence="4">DUF995 domain-containing protein</fullName>
    </recommendedName>
</protein>
<proteinExistence type="predicted"/>
<dbReference type="Proteomes" id="UP000248795">
    <property type="component" value="Unassembled WGS sequence"/>
</dbReference>
<comment type="caution">
    <text evidence="2">The sequence shown here is derived from an EMBL/GenBank/DDBJ whole genome shotgun (WGS) entry which is preliminary data.</text>
</comment>
<evidence type="ECO:0008006" key="4">
    <source>
        <dbReference type="Google" id="ProtNLM"/>
    </source>
</evidence>
<name>A0A2W2BDV2_9HYPH</name>
<dbReference type="EMBL" id="QKVK01000001">
    <property type="protein sequence ID" value="PZF78388.1"/>
    <property type="molecule type" value="Genomic_DNA"/>
</dbReference>
<evidence type="ECO:0000313" key="2">
    <source>
        <dbReference type="EMBL" id="PZF78388.1"/>
    </source>
</evidence>
<feature type="chain" id="PRO_5015883927" description="DUF995 domain-containing protein" evidence="1">
    <location>
        <begin position="20"/>
        <end position="136"/>
    </location>
</feature>
<evidence type="ECO:0000256" key="1">
    <source>
        <dbReference type="SAM" id="SignalP"/>
    </source>
</evidence>
<sequence length="136" mass="14460">MNRPFLRTAAVLSLALALAACTNSPKGVRITNGGTSATTDKTPVPITNFNAEQIRTAISGKTFQYTRPDGNGFVTYNADGTFSFQDDAKGGGVGKWTANGTQYCESWGKGLPECGVFKNTGDAYFASNSRLVEMKT</sequence>
<feature type="signal peptide" evidence="1">
    <location>
        <begin position="1"/>
        <end position="19"/>
    </location>
</feature>
<evidence type="ECO:0000313" key="3">
    <source>
        <dbReference type="Proteomes" id="UP000248795"/>
    </source>
</evidence>
<reference evidence="3" key="1">
    <citation type="submission" date="2018-06" db="EMBL/GenBank/DDBJ databases">
        <title>Aestuariibacter litoralis strain KCTC 52945T.</title>
        <authorList>
            <person name="Li X."/>
            <person name="Salam N."/>
            <person name="Li J.-L."/>
            <person name="Chen Y.-M."/>
            <person name="Yang Z.-W."/>
            <person name="Zhang L.-Y."/>
            <person name="Han M.-X."/>
            <person name="Xiao M."/>
            <person name="Li W.-J."/>
        </authorList>
    </citation>
    <scope>NUCLEOTIDE SEQUENCE [LARGE SCALE GENOMIC DNA]</scope>
    <source>
        <strain evidence="3">KCTC 52945</strain>
    </source>
</reference>